<dbReference type="PROSITE" id="PS50030">
    <property type="entry name" value="UBA"/>
    <property type="match status" value="1"/>
</dbReference>
<comment type="caution">
    <text evidence="12">The sequence shown here is derived from an EMBL/GenBank/DDBJ whole genome shotgun (WGS) entry which is preliminary data.</text>
</comment>
<dbReference type="InterPro" id="IPR001936">
    <property type="entry name" value="RasGAP_dom"/>
</dbReference>
<keyword evidence="4" id="KW-0254">Endocytosis</keyword>
<dbReference type="Pfam" id="PF00627">
    <property type="entry name" value="UBA"/>
    <property type="match status" value="1"/>
</dbReference>
<evidence type="ECO:0000256" key="2">
    <source>
        <dbReference type="ARBA" id="ARBA00008489"/>
    </source>
</evidence>
<dbReference type="PROSITE" id="PS50018">
    <property type="entry name" value="RAS_GTPASE_ACTIV_2"/>
    <property type="match status" value="1"/>
</dbReference>
<dbReference type="SUPFAM" id="SSF109993">
    <property type="entry name" value="VPS9 domain"/>
    <property type="match status" value="1"/>
</dbReference>
<dbReference type="Pfam" id="PF02204">
    <property type="entry name" value="VPS9"/>
    <property type="match status" value="1"/>
</dbReference>
<dbReference type="GO" id="GO:0005085">
    <property type="term" value="F:guanyl-nucleotide exchange factor activity"/>
    <property type="evidence" value="ECO:0007669"/>
    <property type="project" value="UniProtKB-KW"/>
</dbReference>
<keyword evidence="3" id="KW-0945">Host-virus interaction</keyword>
<feature type="domain" description="VPS9" evidence="11">
    <location>
        <begin position="2183"/>
        <end position="2320"/>
    </location>
</feature>
<evidence type="ECO:0000256" key="4">
    <source>
        <dbReference type="ARBA" id="ARBA00022583"/>
    </source>
</evidence>
<evidence type="ECO:0000259" key="10">
    <source>
        <dbReference type="PROSITE" id="PS50030"/>
    </source>
</evidence>
<evidence type="ECO:0000259" key="9">
    <source>
        <dbReference type="PROSITE" id="PS50018"/>
    </source>
</evidence>
<evidence type="ECO:0000256" key="1">
    <source>
        <dbReference type="ARBA" id="ARBA00004170"/>
    </source>
</evidence>
<keyword evidence="7" id="KW-0175">Coiled coil</keyword>
<evidence type="ECO:0000256" key="5">
    <source>
        <dbReference type="ARBA" id="ARBA00022658"/>
    </source>
</evidence>
<keyword evidence="13" id="KW-1185">Reference proteome</keyword>
<dbReference type="InterPro" id="IPR009060">
    <property type="entry name" value="UBA-like_sf"/>
</dbReference>
<organism evidence="12 13">
    <name type="scientific">Diacronema lutheri</name>
    <name type="common">Unicellular marine alga</name>
    <name type="synonym">Monochrysis lutheri</name>
    <dbReference type="NCBI Taxonomy" id="2081491"/>
    <lineage>
        <taxon>Eukaryota</taxon>
        <taxon>Haptista</taxon>
        <taxon>Haptophyta</taxon>
        <taxon>Pavlovophyceae</taxon>
        <taxon>Pavlovales</taxon>
        <taxon>Pavlovaceae</taxon>
        <taxon>Diacronema</taxon>
    </lineage>
</organism>
<dbReference type="EMBL" id="JAGTXO010000008">
    <property type="protein sequence ID" value="KAG8466219.1"/>
    <property type="molecule type" value="Genomic_DNA"/>
</dbReference>
<feature type="region of interest" description="Disordered" evidence="8">
    <location>
        <begin position="649"/>
        <end position="681"/>
    </location>
</feature>
<feature type="region of interest" description="Disordered" evidence="8">
    <location>
        <begin position="2362"/>
        <end position="2381"/>
    </location>
</feature>
<dbReference type="PROSITE" id="PS51205">
    <property type="entry name" value="VPS9"/>
    <property type="match status" value="1"/>
</dbReference>
<evidence type="ECO:0000256" key="8">
    <source>
        <dbReference type="SAM" id="MobiDB-lite"/>
    </source>
</evidence>
<sequence>MEVGDLAGLGAWSRRVYTWRAEEDERTRRARAELNELEASALELAERLHLAHDARLLPSVPSVSASLSLPQALRPFGLPLAALCALLRSDPSFLVQLLASGDGLATDTQCHAEEEGALTRLVSRGLFGSLWHAEDLDGAGAFCVALLDARLDALAAEGGSRGAEGGDLGVACDPTRSYVGRIITALLSTAPHGVGWLRAIALGALGEAVQPIATRDAGAQLQPPPPPPPQEQQLAAARFNALAESTDDDGTRADATANACAHVAAALCAHAPAIPALPRRLLASAAALGARAGGERGGAVLCAQLLVDCLIAPAIAAPEAYGLVCDAARARGSAPASSAAADRPDRPRWLLGGKGSAAALLAIAEALRVLFAHAGRCVSHDGVSHDGASGDPAAGARTSAGRSSMGEGAELDTDAAVDAVAAALTVARPRAAELVALAARALRAVLRACAPAHPSVPSAAVASLAAHGADGAPSVPAPRVRFYGADAAVLVRLCVAHADQLCSVPGSWQLIEILRALRPAVASGAVAPAGAGLQLPEASALAAALPANPLGASFYLAVHAKVIDDWEAREGGSDDPGPAEPGLGDERADGEDAAGAERAAAAAAGGVAADAAADLAHAEHATRLLEHAASWLVVALAKVHAVPSETAALTGRARAGSADGGAGADERARRASSGERAQPTVGGVLRLVEREAAAARSHGRFGTYAQLDETAAALRQWAHARALADATSKSRAAEGGAAARAPAAASGGAGDGETEGDACAALLAAAAARLRALEQRSSAQRDARRAAESDADDMRAAVRHLGELCDLARALPSVGTNVTFAVGQGTAPVAASGARPSPHRPTSPRAVAGAAPSAARAAALSMVAELAAAHSPSALWAMLGCPPGARRAAEACAPLLALELAAERLAVSAHGLAAPLEARGGHPAPGAPEPSYAPLARSVCAQLAAAMRASGPSAELNAAAGSSASAIVVRPLAWMLAQALARSQWLPAALLDAALNDGVRTAQHAPHGAPSRGEAVGAGGDGGEAALVAGASSGAGVSTLPAAAPELLRLALVHLLQPPTLAIFSPTQPAARFAGAGAGADTPGGTMAAAAFGMAPASAPPAANDDIGAPSRGVVAERAVTARAALSRVSRAHRALKLETELASAQLLATASVAEARLLLHEALARAAHGEAGPDAVARQAPGGADGAGGAGGAAAAGAVGGAAAGRARFWSGGSTAPAGVDAADAATAALSDAAQAAAAASGEPFRCVHPEAGAYAPWLARLRSRPQAVARALASSGVLDGKGRGAHAAAVEGWLVRGLCGGGLFGSCAWHPADVRALVLFGGALIGCMLDHALEAAADASGRDAAAVDGGAAALAALPAASLAAAPAAAPASAPVDAPAAPADAPADADAAAEAPHATLCAPAAIVQPSMAAVQRPAPAAPAAPAHAPHAAARPSPQPSPPLGESASARALARSLLAGRAFASRLMRALLRAAAADGGAWLKRALPAVRDLAASRGRADADSSLLADPMSCYEALDARARAAVDADVAAGVCASISEHEAVAAQLSRRAAALARACTAALLGTRAQARAMPRALRALLAAVGREARARGIGADAARLLCAQLLVEGYIAPAIGAPEAYGLVARDAPVRRTARTSLAALSIAVEVLVCSDPPANDGGTGGAGRAAEERQHPLLALLPPQLIALGASARDALATAGGTINLRASARASGSARGAAAAATAGGAAEEEEEEEAGGEEAAAALDAACALVGAPTALAFAGAAAALVALDARALGALEAAVALAAAERGAGARATAAERAAAAARFGIDAVSRARAHAGAAAASGAPVGSWPVFTFVLPVTPEPPSVDECGAPASVEPTVGESARVPAAAARLAYQCALAQSELLCAQRPLAGATHAAALSAHARGDGEGAARLLVLTLIARDLGARGCAAFEDGTAPPPSAPGAAAAAELALLDAVLAEATSLARPAALERRATSLREARAHLIEDAARMAEESERLAHAAIDGAARGALRRIGALRGARRVAVEATAALTHARAADALRCAVPPEGLPCYCFAPMELRCAPCGAARAVLERAEADAAVAARALAPAAGVPTGGDARAHGVLENAGAAPLCAALLGELRADGGGGALPSMRAALERWAASGAPTPRSRALEGVLDAALRRALRSAAVGHCLGVLQAPYALDGLFDARARELRARARARELRAASVGLAPDLAAGCDAATFSAARAELRMLSASAHPRRKLARLLRAWDCTLGVLGTFRATTSADDFLPAFVLVLARARVPLALCELTQISNWAESDESESMWLCHALAALSALSALDPERPGARLAEPLWGPLAGPEAALAALRAGEATVAAAATRDVRALAPAGAPDWAGGYDEGSSGDEAEAEAIAARADANVSTGAAAWDCAADDGHDGGYGEQDPGLDATASSACCDEMDLNLDFGDSDDETEHASDARPADAQIAGARRADGGEVAAGEGVARAREKVGGGGTPRAQGVAEREGPIVPIRRAIFAGLGGGTSPAASAAQPRRAAAGTALSPVPLAVASIAPGASGAAGAPLPVALATPVHVPAPPLAADGACAHVSPRADASAGAADAGGGADGGGLAAQLASMGFDADQALAASMELGDGASVADALELLLAHGGAAAVGTGDDGRAGSAVRASNGRPLDEREPLCPSSAAGDVLTAAFTAAGSTALAGGAARAELPTPAALGALASCAAQRGRMDDGARGPYGGSAASAVVAPVPPRTSCAADAARACVEAMDPASPGAQWLRAARHVEPSARPLQPPMADMAIAEQRLVDMGFGAVDVRAALALAQGNEEMAVQLLLDGYPVHADMAHGGLAGGADAGGTRVHAGAEQIEGELPRSAAGAGDGIVGSGARPEVPSALAGGVGVGVGVGLAAGGQQLAASLTNAAGSAGAIGSKILGAAGERLPPSLRAHGDQAGSAFWAGVGRIQSTRERAADAARGLAASTPLAERAAGVAGRLAASNLIANTMRRAQPHPPQPPQPPQLQAAPAAAE</sequence>
<dbReference type="PANTHER" id="PTHR13037">
    <property type="entry name" value="FORMIN"/>
    <property type="match status" value="1"/>
</dbReference>
<dbReference type="Gene3D" id="1.10.8.10">
    <property type="entry name" value="DNA helicase RuvA subunit, C-terminal domain"/>
    <property type="match status" value="1"/>
</dbReference>
<feature type="region of interest" description="Disordered" evidence="8">
    <location>
        <begin position="382"/>
        <end position="408"/>
    </location>
</feature>
<feature type="compositionally biased region" description="Low complexity" evidence="8">
    <location>
        <begin position="393"/>
        <end position="404"/>
    </location>
</feature>
<feature type="coiled-coil region" evidence="7">
    <location>
        <begin position="20"/>
        <end position="47"/>
    </location>
</feature>
<feature type="region of interest" description="Disordered" evidence="8">
    <location>
        <begin position="828"/>
        <end position="850"/>
    </location>
</feature>
<gene>
    <name evidence="12" type="ORF">KFE25_001975</name>
</gene>
<keyword evidence="6" id="KW-0472">Membrane</keyword>
<feature type="region of interest" description="Disordered" evidence="8">
    <location>
        <begin position="1418"/>
        <end position="1448"/>
    </location>
</feature>
<dbReference type="GO" id="GO:0006897">
    <property type="term" value="P:endocytosis"/>
    <property type="evidence" value="ECO:0007669"/>
    <property type="project" value="UniProtKB-KW"/>
</dbReference>
<feature type="compositionally biased region" description="Basic and acidic residues" evidence="8">
    <location>
        <begin position="664"/>
        <end position="673"/>
    </location>
</feature>
<name>A0A8J5XTF0_DIALT</name>
<feature type="domain" description="Ras-GAP" evidence="9">
    <location>
        <begin position="1446"/>
        <end position="1649"/>
    </location>
</feature>
<feature type="region of interest" description="Disordered" evidence="8">
    <location>
        <begin position="568"/>
        <end position="599"/>
    </location>
</feature>
<feature type="compositionally biased region" description="Acidic residues" evidence="8">
    <location>
        <begin position="2434"/>
        <end position="2444"/>
    </location>
</feature>
<evidence type="ECO:0000313" key="12">
    <source>
        <dbReference type="EMBL" id="KAG8466219.1"/>
    </source>
</evidence>
<dbReference type="InterPro" id="IPR003123">
    <property type="entry name" value="VPS9"/>
</dbReference>
<dbReference type="Gene3D" id="1.10.506.10">
    <property type="entry name" value="GTPase Activation - p120gap, domain 1"/>
    <property type="match status" value="1"/>
</dbReference>
<dbReference type="SUPFAM" id="SSF46934">
    <property type="entry name" value="UBA-like"/>
    <property type="match status" value="1"/>
</dbReference>
<feature type="domain" description="UBA" evidence="10">
    <location>
        <begin position="2784"/>
        <end position="2825"/>
    </location>
</feature>
<reference evidence="12" key="1">
    <citation type="submission" date="2021-05" db="EMBL/GenBank/DDBJ databases">
        <title>The genome of the haptophyte Pavlova lutheri (Diacronema luteri, Pavlovales) - a model for lipid biosynthesis in eukaryotic algae.</title>
        <authorList>
            <person name="Hulatt C.J."/>
            <person name="Posewitz M.C."/>
        </authorList>
    </citation>
    <scope>NUCLEOTIDE SEQUENCE</scope>
    <source>
        <strain evidence="12">NIVA-4/92</strain>
    </source>
</reference>
<feature type="compositionally biased region" description="Low complexity" evidence="8">
    <location>
        <begin position="3006"/>
        <end position="3015"/>
    </location>
</feature>
<feature type="compositionally biased region" description="Pro residues" evidence="8">
    <location>
        <begin position="2996"/>
        <end position="3005"/>
    </location>
</feature>
<dbReference type="OrthoDB" id="10689763at2759"/>
<dbReference type="PANTHER" id="PTHR13037:SF24">
    <property type="entry name" value="POLYCOMB PROTEIN PCL-RELATED"/>
    <property type="match status" value="1"/>
</dbReference>
<dbReference type="Gene3D" id="1.20.1050.80">
    <property type="entry name" value="VPS9 domain"/>
    <property type="match status" value="1"/>
</dbReference>
<evidence type="ECO:0000313" key="13">
    <source>
        <dbReference type="Proteomes" id="UP000751190"/>
    </source>
</evidence>
<dbReference type="GO" id="GO:0016020">
    <property type="term" value="C:membrane"/>
    <property type="evidence" value="ECO:0007669"/>
    <property type="project" value="UniProtKB-SubCell"/>
</dbReference>
<dbReference type="InterPro" id="IPR037191">
    <property type="entry name" value="VPS9_dom_sf"/>
</dbReference>
<dbReference type="Proteomes" id="UP000751190">
    <property type="component" value="Unassembled WGS sequence"/>
</dbReference>
<dbReference type="SMART" id="SM00165">
    <property type="entry name" value="UBA"/>
    <property type="match status" value="1"/>
</dbReference>
<evidence type="ECO:0000256" key="3">
    <source>
        <dbReference type="ARBA" id="ARBA00022581"/>
    </source>
</evidence>
<evidence type="ECO:0000259" key="11">
    <source>
        <dbReference type="PROSITE" id="PS51205"/>
    </source>
</evidence>
<feature type="region of interest" description="Disordered" evidence="8">
    <location>
        <begin position="2434"/>
        <end position="2493"/>
    </location>
</feature>
<evidence type="ECO:0000256" key="7">
    <source>
        <dbReference type="SAM" id="Coils"/>
    </source>
</evidence>
<evidence type="ECO:0000256" key="6">
    <source>
        <dbReference type="ARBA" id="ARBA00023136"/>
    </source>
</evidence>
<keyword evidence="5" id="KW-0344">Guanine-nucleotide releasing factor</keyword>
<accession>A0A8J5XTF0</accession>
<comment type="similarity">
    <text evidence="2">Belongs to the GAPVD1 family.</text>
</comment>
<feature type="compositionally biased region" description="Low complexity" evidence="8">
    <location>
        <begin position="1418"/>
        <end position="1436"/>
    </location>
</feature>
<dbReference type="InterPro" id="IPR008936">
    <property type="entry name" value="Rho_GTPase_activation_prot"/>
</dbReference>
<proteinExistence type="inferred from homology"/>
<feature type="region of interest" description="Disordered" evidence="8">
    <location>
        <begin position="2988"/>
        <end position="3015"/>
    </location>
</feature>
<protein>
    <submittedName>
        <fullName evidence="12">Uncharacterized protein</fullName>
    </submittedName>
</protein>
<dbReference type="InterPro" id="IPR015940">
    <property type="entry name" value="UBA"/>
</dbReference>
<comment type="subcellular location">
    <subcellularLocation>
        <location evidence="1">Membrane</location>
        <topology evidence="1">Peripheral membrane protein</topology>
    </subcellularLocation>
</comment>
<feature type="region of interest" description="Disordered" evidence="8">
    <location>
        <begin position="2646"/>
        <end position="2667"/>
    </location>
</feature>